<dbReference type="SUPFAM" id="SSF57256">
    <property type="entry name" value="Elafin-like"/>
    <property type="match status" value="3"/>
</dbReference>
<protein>
    <submittedName>
        <fullName evidence="7">WAP four-disulfide core domain protein 12</fullName>
    </submittedName>
</protein>
<evidence type="ECO:0000256" key="3">
    <source>
        <dbReference type="SAM" id="MobiDB-lite"/>
    </source>
</evidence>
<dbReference type="GO" id="GO:0045087">
    <property type="term" value="P:innate immune response"/>
    <property type="evidence" value="ECO:0007669"/>
    <property type="project" value="TreeGrafter"/>
</dbReference>
<dbReference type="RefSeq" id="XP_006016729.1">
    <property type="nucleotide sequence ID" value="XM_006016667.3"/>
</dbReference>
<dbReference type="eggNOG" id="ENOG502SWIR">
    <property type="taxonomic scope" value="Eukaryota"/>
</dbReference>
<name>A0A1U7RB17_ALLSI</name>
<accession>A0A1U7RB17</accession>
<evidence type="ECO:0000256" key="4">
    <source>
        <dbReference type="SAM" id="SignalP"/>
    </source>
</evidence>
<evidence type="ECO:0000313" key="7">
    <source>
        <dbReference type="RefSeq" id="XP_006016729.1"/>
    </source>
</evidence>
<dbReference type="PRINTS" id="PR00003">
    <property type="entry name" value="4DISULPHCORE"/>
</dbReference>
<dbReference type="Proteomes" id="UP000189705">
    <property type="component" value="Unplaced"/>
</dbReference>
<sequence length="212" mass="22923">MKSLGVFLPMGLLTFWTALLSTCSPALRDPPLKVKPGTCPEITMTCKMENPPNLCHHDSQCPGAQKCCATSCGLGCVPVHEVKPGICPEIEMRCLMLNPENNCDTDSECSGSMKCCTTFCGRQCLDPRDEKPGTCPPINKKCHSLNPPNHCTQDNDCSASMKCCYTGCGLHCVEPCNGQEHPQKPTDCGSLQPHRTESPPSHTQKPSHIPPA</sequence>
<reference evidence="7" key="1">
    <citation type="submission" date="2025-08" db="UniProtKB">
        <authorList>
            <consortium name="RefSeq"/>
        </authorList>
    </citation>
    <scope>IDENTIFICATION</scope>
</reference>
<dbReference type="GO" id="GO:0004867">
    <property type="term" value="F:serine-type endopeptidase inhibitor activity"/>
    <property type="evidence" value="ECO:0007669"/>
    <property type="project" value="TreeGrafter"/>
</dbReference>
<dbReference type="Pfam" id="PF00095">
    <property type="entry name" value="WAP"/>
    <property type="match status" value="3"/>
</dbReference>
<evidence type="ECO:0000256" key="2">
    <source>
        <dbReference type="ARBA" id="ARBA00023157"/>
    </source>
</evidence>
<keyword evidence="1 4" id="KW-0732">Signal</keyword>
<dbReference type="GO" id="GO:0005615">
    <property type="term" value="C:extracellular space"/>
    <property type="evidence" value="ECO:0007669"/>
    <property type="project" value="TreeGrafter"/>
</dbReference>
<dbReference type="InterPro" id="IPR050514">
    <property type="entry name" value="WAP_four-disulfide_core"/>
</dbReference>
<feature type="domain" description="WAP" evidence="5">
    <location>
        <begin position="32"/>
        <end position="79"/>
    </location>
</feature>
<dbReference type="KEGG" id="asn:102373283"/>
<dbReference type="Gene3D" id="4.10.75.10">
    <property type="entry name" value="Elafin-like"/>
    <property type="match status" value="3"/>
</dbReference>
<dbReference type="InterPro" id="IPR036645">
    <property type="entry name" value="Elafin-like_sf"/>
</dbReference>
<dbReference type="PANTHER" id="PTHR19441">
    <property type="entry name" value="WHEY ACDIC PROTEIN WAP"/>
    <property type="match status" value="1"/>
</dbReference>
<dbReference type="OrthoDB" id="4473401at2759"/>
<evidence type="ECO:0000256" key="1">
    <source>
        <dbReference type="ARBA" id="ARBA00022729"/>
    </source>
</evidence>
<evidence type="ECO:0000313" key="6">
    <source>
        <dbReference type="Proteomes" id="UP000189705"/>
    </source>
</evidence>
<proteinExistence type="predicted"/>
<feature type="region of interest" description="Disordered" evidence="3">
    <location>
        <begin position="180"/>
        <end position="212"/>
    </location>
</feature>
<feature type="chain" id="PRO_5010567851" evidence="4">
    <location>
        <begin position="29"/>
        <end position="212"/>
    </location>
</feature>
<dbReference type="PROSITE" id="PS51390">
    <property type="entry name" value="WAP"/>
    <property type="match status" value="3"/>
</dbReference>
<dbReference type="InterPro" id="IPR008197">
    <property type="entry name" value="WAP_dom"/>
</dbReference>
<dbReference type="CTD" id="128488"/>
<dbReference type="InParanoid" id="A0A1U7RB17"/>
<dbReference type="GO" id="GO:0019731">
    <property type="term" value="P:antibacterial humoral response"/>
    <property type="evidence" value="ECO:0007669"/>
    <property type="project" value="TreeGrafter"/>
</dbReference>
<organism evidence="6 7">
    <name type="scientific">Alligator sinensis</name>
    <name type="common">Chinese alligator</name>
    <dbReference type="NCBI Taxonomy" id="38654"/>
    <lineage>
        <taxon>Eukaryota</taxon>
        <taxon>Metazoa</taxon>
        <taxon>Chordata</taxon>
        <taxon>Craniata</taxon>
        <taxon>Vertebrata</taxon>
        <taxon>Euteleostomi</taxon>
        <taxon>Archelosauria</taxon>
        <taxon>Archosauria</taxon>
        <taxon>Crocodylia</taxon>
        <taxon>Alligatoridae</taxon>
        <taxon>Alligatorinae</taxon>
        <taxon>Alligator</taxon>
    </lineage>
</organism>
<evidence type="ECO:0000259" key="5">
    <source>
        <dbReference type="PROSITE" id="PS51390"/>
    </source>
</evidence>
<dbReference type="FunFam" id="4.10.75.10:FF:000001">
    <property type="entry name" value="Anosmin 1"/>
    <property type="match status" value="3"/>
</dbReference>
<dbReference type="AlphaFoldDB" id="A0A1U7RB17"/>
<feature type="signal peptide" evidence="4">
    <location>
        <begin position="1"/>
        <end position="28"/>
    </location>
</feature>
<keyword evidence="2" id="KW-1015">Disulfide bond</keyword>
<dbReference type="STRING" id="38654.A0A1U7RB17"/>
<feature type="domain" description="WAP" evidence="5">
    <location>
        <begin position="80"/>
        <end position="127"/>
    </location>
</feature>
<dbReference type="GeneID" id="102373283"/>
<gene>
    <name evidence="7" type="primary">WFDC12</name>
</gene>
<dbReference type="PANTHER" id="PTHR19441:SF30">
    <property type="entry name" value="ELAFIN"/>
    <property type="match status" value="1"/>
</dbReference>
<dbReference type="SMART" id="SM00217">
    <property type="entry name" value="WAP"/>
    <property type="match status" value="3"/>
</dbReference>
<keyword evidence="6" id="KW-1185">Reference proteome</keyword>
<feature type="domain" description="WAP" evidence="5">
    <location>
        <begin position="128"/>
        <end position="176"/>
    </location>
</feature>